<evidence type="ECO:0000256" key="1">
    <source>
        <dbReference type="ARBA" id="ARBA00005823"/>
    </source>
</evidence>
<dbReference type="InterPro" id="IPR000008">
    <property type="entry name" value="C2_dom"/>
</dbReference>
<dbReference type="PROSITE" id="PS50004">
    <property type="entry name" value="C2"/>
    <property type="match status" value="1"/>
</dbReference>
<dbReference type="GO" id="GO:0006887">
    <property type="term" value="P:exocytosis"/>
    <property type="evidence" value="ECO:0007669"/>
    <property type="project" value="UniProtKB-KW"/>
</dbReference>
<name>A0A8D8SM06_9HEMI</name>
<dbReference type="EMBL" id="HBUF01222411">
    <property type="protein sequence ID" value="CAG6669986.1"/>
    <property type="molecule type" value="Transcribed_RNA"/>
</dbReference>
<dbReference type="EMBL" id="HBUF01222413">
    <property type="protein sequence ID" value="CAG6669988.1"/>
    <property type="molecule type" value="Transcribed_RNA"/>
</dbReference>
<dbReference type="GO" id="GO:0099503">
    <property type="term" value="C:secretory vesicle"/>
    <property type="evidence" value="ECO:0007669"/>
    <property type="project" value="TreeGrafter"/>
</dbReference>
<dbReference type="InterPro" id="IPR052095">
    <property type="entry name" value="UNC-13_domain"/>
</dbReference>
<dbReference type="SUPFAM" id="SSF49562">
    <property type="entry name" value="C2 domain (Calcium/lipid-binding domain, CaLB)"/>
    <property type="match status" value="1"/>
</dbReference>
<evidence type="ECO:0000259" key="3">
    <source>
        <dbReference type="PROSITE" id="PS50004"/>
    </source>
</evidence>
<dbReference type="AlphaFoldDB" id="A0A8D8SM06"/>
<sequence>MSNQKWKKIVETKVLPSIRSNRIIQKSDGKFFEKFGSLLKDLQERQKISNKDYGNKAIQSIVDPPTATSPIEMITTAVGWSINEPYSELLSEILHIVGTDVRVQPEALLEFLQEVFLVNWEYHSRMLEKVKKKVAPSIVLNVNVIEGKELPAKDINGSSDPFCVLYMSSSPQEQHKTEVQEETLSPKWQEHFSLPVQDPQEDTLHIEVYDFDPAESMLEKVNQIGKVKGIKGMKNFFRELTRKTPKGQEYIYELIGSIAIPLKSIPPNGETCWAKIQNETKATSKGQIRLAMAFGSEKNREMGIQEYRQLIKALVQYYLEKDQIEPYKWRGDFGLLAQTLMRQHVVQSNLTTTDKSLAEFVEFVSVHVNNQPLSFTVFTALLDTFVDTYTTFDENQMKSFWEFAERLLSSCLNIVKKLRQLNPTDEHAQTQLIAILSILSSLSQTADVNPLTDVGLQKDVHSMLKDVVSEGARDWFASIMDQNRPESQEDEAVLVNRVQIVLLVTTDLQIANEHHAKLFDEALKFPYAATLFQVYEPKVNNIEYEYFTFNTLTDVI</sequence>
<reference evidence="4" key="1">
    <citation type="submission" date="2021-05" db="EMBL/GenBank/DDBJ databases">
        <authorList>
            <person name="Alioto T."/>
            <person name="Alioto T."/>
            <person name="Gomez Garrido J."/>
        </authorList>
    </citation>
    <scope>NUCLEOTIDE SEQUENCE</scope>
</reference>
<dbReference type="Pfam" id="PF00168">
    <property type="entry name" value="C2"/>
    <property type="match status" value="1"/>
</dbReference>
<protein>
    <submittedName>
        <fullName evidence="4">BAI1-associated protein 3</fullName>
    </submittedName>
</protein>
<feature type="domain" description="C2" evidence="3">
    <location>
        <begin position="120"/>
        <end position="250"/>
    </location>
</feature>
<dbReference type="PRINTS" id="PR00360">
    <property type="entry name" value="C2DOMAIN"/>
</dbReference>
<organism evidence="4">
    <name type="scientific">Cacopsylla melanoneura</name>
    <dbReference type="NCBI Taxonomy" id="428564"/>
    <lineage>
        <taxon>Eukaryota</taxon>
        <taxon>Metazoa</taxon>
        <taxon>Ecdysozoa</taxon>
        <taxon>Arthropoda</taxon>
        <taxon>Hexapoda</taxon>
        <taxon>Insecta</taxon>
        <taxon>Pterygota</taxon>
        <taxon>Neoptera</taxon>
        <taxon>Paraneoptera</taxon>
        <taxon>Hemiptera</taxon>
        <taxon>Sternorrhyncha</taxon>
        <taxon>Psylloidea</taxon>
        <taxon>Psyllidae</taxon>
        <taxon>Psyllinae</taxon>
        <taxon>Cacopsylla</taxon>
    </lineage>
</organism>
<dbReference type="EMBL" id="HBUF01222414">
    <property type="protein sequence ID" value="CAG6669989.1"/>
    <property type="molecule type" value="Transcribed_RNA"/>
</dbReference>
<evidence type="ECO:0000313" key="4">
    <source>
        <dbReference type="EMBL" id="CAG6669989.1"/>
    </source>
</evidence>
<dbReference type="PANTHER" id="PTHR45999">
    <property type="entry name" value="UNC-13-4A, ISOFORM B"/>
    <property type="match status" value="1"/>
</dbReference>
<evidence type="ECO:0000256" key="2">
    <source>
        <dbReference type="ARBA" id="ARBA00022483"/>
    </source>
</evidence>
<dbReference type="SMART" id="SM00239">
    <property type="entry name" value="C2"/>
    <property type="match status" value="1"/>
</dbReference>
<accession>A0A8D8SM06</accession>
<proteinExistence type="inferred from homology"/>
<keyword evidence="2" id="KW-0268">Exocytosis</keyword>
<dbReference type="InterPro" id="IPR035892">
    <property type="entry name" value="C2_domain_sf"/>
</dbReference>
<dbReference type="PANTHER" id="PTHR45999:SF2">
    <property type="entry name" value="PROTEIN UNC-13 HOMOLOG 4B"/>
    <property type="match status" value="1"/>
</dbReference>
<dbReference type="Gene3D" id="2.60.40.150">
    <property type="entry name" value="C2 domain"/>
    <property type="match status" value="1"/>
</dbReference>
<comment type="similarity">
    <text evidence="1">Belongs to the unc-13 family.</text>
</comment>